<gene>
    <name evidence="1" type="ORF">DEE74_17725</name>
</gene>
<evidence type="ECO:0000313" key="1">
    <source>
        <dbReference type="EMBL" id="MBX3891704.1"/>
    </source>
</evidence>
<protein>
    <submittedName>
        <fullName evidence="1">Uncharacterized protein</fullName>
    </submittedName>
</protein>
<accession>A0A9Q3LLZ8</accession>
<dbReference type="RefSeq" id="WP_024973537.1">
    <property type="nucleotide sequence ID" value="NZ_JACBXL010000028.1"/>
</dbReference>
<comment type="caution">
    <text evidence="1">The sequence shown here is derived from an EMBL/GenBank/DDBJ whole genome shotgun (WGS) entry which is preliminary data.</text>
</comment>
<dbReference type="EMBL" id="QGBI01000017">
    <property type="protein sequence ID" value="MBX3891704.1"/>
    <property type="molecule type" value="Genomic_DNA"/>
</dbReference>
<proteinExistence type="predicted"/>
<dbReference type="Proteomes" id="UP001199322">
    <property type="component" value="Unassembled WGS sequence"/>
</dbReference>
<organism evidence="1 2">
    <name type="scientific">Ralstonia pickettii</name>
    <name type="common">Burkholderia pickettii</name>
    <dbReference type="NCBI Taxonomy" id="329"/>
    <lineage>
        <taxon>Bacteria</taxon>
        <taxon>Pseudomonadati</taxon>
        <taxon>Pseudomonadota</taxon>
        <taxon>Betaproteobacteria</taxon>
        <taxon>Burkholderiales</taxon>
        <taxon>Burkholderiaceae</taxon>
        <taxon>Ralstonia</taxon>
    </lineage>
</organism>
<dbReference type="AlphaFoldDB" id="A0A9Q3LLZ8"/>
<evidence type="ECO:0000313" key="2">
    <source>
        <dbReference type="Proteomes" id="UP001199322"/>
    </source>
</evidence>
<name>A0A9Q3LLZ8_RALPI</name>
<reference evidence="1" key="1">
    <citation type="submission" date="2018-06" db="EMBL/GenBank/DDBJ databases">
        <authorList>
            <person name="O'Rourke A."/>
        </authorList>
    </citation>
    <scope>NUCLEOTIDE SEQUENCE</scope>
    <source>
        <strain evidence="1">132550021-3</strain>
    </source>
</reference>
<sequence length="210" mass="23130">MHAKHRNGRVQLYRSTYVRKGEKGNTHGYAQQQFVGSLPAESLAIPDDLAGKLTDAERGYVEREIIEPARQRAEDERLKAQARERDPNWRIVEAARLLKEARNLSDACPGVLDAVGAAGAVDVSEHLRGFVLPSRQNSQTNHPLNDALESIRRATKSVKDGDYGKAPEENVRATNEYQLWAAIKSAIDGAGDDSLLRAMQDAGFAKAKGR</sequence>